<accession>A0A2A7A956</accession>
<dbReference type="InterPro" id="IPR041893">
    <property type="entry name" value="ArdA_dom3"/>
</dbReference>
<dbReference type="InterPro" id="IPR009899">
    <property type="entry name" value="ArdA"/>
</dbReference>
<dbReference type="InterPro" id="IPR025465">
    <property type="entry name" value="DUF4316"/>
</dbReference>
<dbReference type="InterPro" id="IPR041258">
    <property type="entry name" value="LPD18"/>
</dbReference>
<feature type="domain" description="DUF4316" evidence="3">
    <location>
        <begin position="525"/>
        <end position="563"/>
    </location>
</feature>
<dbReference type="Pfam" id="PF18832">
    <property type="entry name" value="LPD18"/>
    <property type="match status" value="1"/>
</dbReference>
<dbReference type="InterPro" id="IPR024559">
    <property type="entry name" value="DUF3846"/>
</dbReference>
<dbReference type="Pfam" id="PF14195">
    <property type="entry name" value="DUF4316"/>
    <property type="match status" value="1"/>
</dbReference>
<dbReference type="Proteomes" id="UP000220157">
    <property type="component" value="Unassembled WGS sequence"/>
</dbReference>
<dbReference type="Pfam" id="PF12957">
    <property type="entry name" value="DUF3846"/>
    <property type="match status" value="1"/>
</dbReference>
<feature type="compositionally biased region" description="Basic residues" evidence="1">
    <location>
        <begin position="588"/>
        <end position="597"/>
    </location>
</feature>
<gene>
    <name evidence="5" type="ORF">CGS56_07825</name>
</gene>
<protein>
    <submittedName>
        <fullName evidence="5">Antirestriction protein</fullName>
    </submittedName>
</protein>
<proteinExistence type="predicted"/>
<evidence type="ECO:0000313" key="6">
    <source>
        <dbReference type="Proteomes" id="UP000220157"/>
    </source>
</evidence>
<feature type="domain" description="Large polyvalent protein-associated" evidence="4">
    <location>
        <begin position="366"/>
        <end position="434"/>
    </location>
</feature>
<dbReference type="AlphaFoldDB" id="A0A2A7A956"/>
<dbReference type="InterPro" id="IPR041895">
    <property type="entry name" value="ArdA_dom1"/>
</dbReference>
<dbReference type="Gene3D" id="1.10.10.1190">
    <property type="entry name" value="Antirestriction protein ArdA, domain 3"/>
    <property type="match status" value="1"/>
</dbReference>
<evidence type="ECO:0000259" key="4">
    <source>
        <dbReference type="Pfam" id="PF18832"/>
    </source>
</evidence>
<evidence type="ECO:0000259" key="3">
    <source>
        <dbReference type="Pfam" id="PF14195"/>
    </source>
</evidence>
<feature type="compositionally biased region" description="Basic and acidic residues" evidence="1">
    <location>
        <begin position="551"/>
        <end position="583"/>
    </location>
</feature>
<dbReference type="Pfam" id="PF07275">
    <property type="entry name" value="ArdA"/>
    <property type="match status" value="1"/>
</dbReference>
<evidence type="ECO:0000259" key="2">
    <source>
        <dbReference type="Pfam" id="PF12957"/>
    </source>
</evidence>
<dbReference type="Gene3D" id="3.10.20.480">
    <property type="entry name" value="Antirestriction protein ArdA, domain 1"/>
    <property type="match status" value="1"/>
</dbReference>
<organism evidence="5 6">
    <name type="scientific">Faecalibacterium prausnitzii</name>
    <dbReference type="NCBI Taxonomy" id="853"/>
    <lineage>
        <taxon>Bacteria</taxon>
        <taxon>Bacillati</taxon>
        <taxon>Bacillota</taxon>
        <taxon>Clostridia</taxon>
        <taxon>Eubacteriales</taxon>
        <taxon>Oscillospiraceae</taxon>
        <taxon>Faecalibacterium</taxon>
    </lineage>
</organism>
<sequence>MTERRMPMPVLDGNFEAFVTNLGKYNEGMLVGEWVKLPTTEEEMQKVFERIGIGKQDEFGQPYEEWFITDYECPIYGVQKMLGEYENLDKLNYLAALIDELSLSDQEKLAAIMEAGCDEVSDIDDLINLTFNLDCYDIMPGINDESDLGYYYAHEAGIYSEKDLGPLANYIDYERYGRDIAMDEQGRFTDEGYVRVASERWDRQFNGELDDIPDEYRITGSGEAAERDSTIAVLVVEPGKEPYVKEIDSGLESLQHEVGGCIEAIYPYEDPVALVCNEEGKLEGLPLNRALRDEDGDIYDVVAGTFLVVGLTDDSFGSLTVEQMQKFSDHFKVPEQFVKLGDKIVAIPMISKEQQKQESIEQKGFEMNADTSGLTVAGHIGTWHTIDQHEVGGHSFYLMEHDAYGDEAACVIVDERGKLVLDDVYNGFDDDTLRLLDLEVKEVPEMPDPALSVQDMKDYGYAWAGVLPAGQEAAEKALEKGCEVYRLYSDNTEGLCVDAKEIADHAAKGGMLGISKESWMAALEKENYLKAAEMSMEDDYGMIDGIINNGPKEDKTAEVKAPERGEKSSIMDRLKSAKAEKQMECCPPKKHKGEIEL</sequence>
<dbReference type="EMBL" id="NMTW01000034">
    <property type="protein sequence ID" value="PDX75661.1"/>
    <property type="molecule type" value="Genomic_DNA"/>
</dbReference>
<evidence type="ECO:0000256" key="1">
    <source>
        <dbReference type="SAM" id="MobiDB-lite"/>
    </source>
</evidence>
<comment type="caution">
    <text evidence="5">The sequence shown here is derived from an EMBL/GenBank/DDBJ whole genome shotgun (WGS) entry which is preliminary data.</text>
</comment>
<name>A0A2A7A956_9FIRM</name>
<feature type="region of interest" description="Disordered" evidence="1">
    <location>
        <begin position="547"/>
        <end position="597"/>
    </location>
</feature>
<evidence type="ECO:0000313" key="5">
    <source>
        <dbReference type="EMBL" id="PDX75661.1"/>
    </source>
</evidence>
<feature type="domain" description="DUF3846" evidence="2">
    <location>
        <begin position="232"/>
        <end position="332"/>
    </location>
</feature>
<reference evidence="5 6" key="1">
    <citation type="journal article" date="2017" name="Front. Microbiol.">
        <title>New Insights into the Diversity of the Genus Faecalibacterium.</title>
        <authorList>
            <person name="Benevides L."/>
            <person name="Burman S."/>
            <person name="Martin R."/>
            <person name="Robert V."/>
            <person name="Thomas M."/>
            <person name="Miquel S."/>
            <person name="Chain F."/>
            <person name="Sokol H."/>
            <person name="Bermudez-Humaran L.G."/>
            <person name="Morrison M."/>
            <person name="Langella P."/>
            <person name="Azevedo V.A."/>
            <person name="Chatel J.M."/>
            <person name="Soares S."/>
        </authorList>
    </citation>
    <scope>NUCLEOTIDE SEQUENCE [LARGE SCALE GENOMIC DNA]</scope>
    <source>
        <strain evidence="5 6">CNCM I 4573</strain>
    </source>
</reference>